<organism evidence="3 4">
    <name type="scientific">Weissella diestrammenae</name>
    <dbReference type="NCBI Taxonomy" id="1162633"/>
    <lineage>
        <taxon>Bacteria</taxon>
        <taxon>Bacillati</taxon>
        <taxon>Bacillota</taxon>
        <taxon>Bacilli</taxon>
        <taxon>Lactobacillales</taxon>
        <taxon>Lactobacillaceae</taxon>
        <taxon>Weissella</taxon>
    </lineage>
</organism>
<dbReference type="PANTHER" id="PTHR48100:SF1">
    <property type="entry name" value="HISTIDINE PHOSPHATASE FAMILY PROTEIN-RELATED"/>
    <property type="match status" value="1"/>
</dbReference>
<dbReference type="InterPro" id="IPR013078">
    <property type="entry name" value="His_Pase_superF_clade-1"/>
</dbReference>
<feature type="active site" description="Tele-phosphohistidine intermediate" evidence="1">
    <location>
        <position position="9"/>
    </location>
</feature>
<dbReference type="InterPro" id="IPR029033">
    <property type="entry name" value="His_PPase_superfam"/>
</dbReference>
<gene>
    <name evidence="3" type="ORF">H9L19_00635</name>
</gene>
<keyword evidence="4" id="KW-1185">Reference proteome</keyword>
<reference evidence="3 4" key="1">
    <citation type="submission" date="2020-08" db="EMBL/GenBank/DDBJ databases">
        <title>Genome sequence of Weissella diestrammenae KACC 16890T.</title>
        <authorList>
            <person name="Hyun D.-W."/>
            <person name="Bae J.-W."/>
        </authorList>
    </citation>
    <scope>NUCLEOTIDE SEQUENCE [LARGE SCALE GENOMIC DNA]</scope>
    <source>
        <strain evidence="3 4">KACC 16890</strain>
    </source>
</reference>
<proteinExistence type="predicted"/>
<protein>
    <submittedName>
        <fullName evidence="3">Histidine phosphatase family protein</fullName>
    </submittedName>
</protein>
<evidence type="ECO:0000256" key="1">
    <source>
        <dbReference type="PIRSR" id="PIRSR613078-1"/>
    </source>
</evidence>
<dbReference type="Pfam" id="PF00300">
    <property type="entry name" value="His_Phos_1"/>
    <property type="match status" value="1"/>
</dbReference>
<dbReference type="Proteomes" id="UP000515800">
    <property type="component" value="Chromosome"/>
</dbReference>
<dbReference type="AlphaFoldDB" id="A0A7G9T5S0"/>
<accession>A0A7G9T5S0</accession>
<dbReference type="SMART" id="SM00855">
    <property type="entry name" value="PGAM"/>
    <property type="match status" value="1"/>
</dbReference>
<feature type="binding site" evidence="2">
    <location>
        <position position="59"/>
    </location>
    <ligand>
        <name>substrate</name>
    </ligand>
</feature>
<feature type="binding site" evidence="2">
    <location>
        <begin position="8"/>
        <end position="15"/>
    </location>
    <ligand>
        <name>substrate</name>
    </ligand>
</feature>
<dbReference type="CDD" id="cd07067">
    <property type="entry name" value="HP_PGM_like"/>
    <property type="match status" value="1"/>
</dbReference>
<name>A0A7G9T5S0_9LACO</name>
<dbReference type="EMBL" id="CP060724">
    <property type="protein sequence ID" value="QNN75445.1"/>
    <property type="molecule type" value="Genomic_DNA"/>
</dbReference>
<dbReference type="KEGG" id="wdi:H9L19_00635"/>
<evidence type="ECO:0000313" key="4">
    <source>
        <dbReference type="Proteomes" id="UP000515800"/>
    </source>
</evidence>
<sequence>MTRLYFIRHGKTEWNNDGRFQGANGDSPLLPESYHQIKQLGAHLKHVKFAHAWSSPLARARRTAENTLSLLDDQPALTLSSGLIEFSVGSWEGQMFADVQAKQPQQYDAWRNHPDQFDAKQVLGAETFEAVQLRFQHTVKQAIASYGGDDVNLIFFGHGMLLTIGMESLLQTPLSQIRARGGLGNTSTSILETKDNVNFTEIIRNDTSYLDVQADASNTI</sequence>
<feature type="active site" description="Proton donor/acceptor" evidence="1">
    <location>
        <position position="85"/>
    </location>
</feature>
<dbReference type="PANTHER" id="PTHR48100">
    <property type="entry name" value="BROAD-SPECIFICITY PHOSPHATASE YOR283W-RELATED"/>
    <property type="match status" value="1"/>
</dbReference>
<evidence type="ECO:0000313" key="3">
    <source>
        <dbReference type="EMBL" id="QNN75445.1"/>
    </source>
</evidence>
<dbReference type="GO" id="GO:0005737">
    <property type="term" value="C:cytoplasm"/>
    <property type="evidence" value="ECO:0007669"/>
    <property type="project" value="TreeGrafter"/>
</dbReference>
<dbReference type="InterPro" id="IPR050275">
    <property type="entry name" value="PGM_Phosphatase"/>
</dbReference>
<dbReference type="Gene3D" id="3.40.50.1240">
    <property type="entry name" value="Phosphoglycerate mutase-like"/>
    <property type="match status" value="1"/>
</dbReference>
<evidence type="ECO:0000256" key="2">
    <source>
        <dbReference type="PIRSR" id="PIRSR613078-2"/>
    </source>
</evidence>
<dbReference type="SUPFAM" id="SSF53254">
    <property type="entry name" value="Phosphoglycerate mutase-like"/>
    <property type="match status" value="1"/>
</dbReference>
<dbReference type="GO" id="GO:0016791">
    <property type="term" value="F:phosphatase activity"/>
    <property type="evidence" value="ECO:0007669"/>
    <property type="project" value="TreeGrafter"/>
</dbReference>
<dbReference type="RefSeq" id="WP_187529278.1">
    <property type="nucleotide sequence ID" value="NZ_CP060724.1"/>
</dbReference>